<evidence type="ECO:0000313" key="2">
    <source>
        <dbReference type="EMBL" id="WGK88064.1"/>
    </source>
</evidence>
<name>A0ABY8MLQ8_9PSED</name>
<evidence type="ECO:0000256" key="1">
    <source>
        <dbReference type="SAM" id="MobiDB-lite"/>
    </source>
</evidence>
<protein>
    <submittedName>
        <fullName evidence="2">Uncharacterized protein</fullName>
    </submittedName>
</protein>
<reference evidence="2 3" key="1">
    <citation type="submission" date="2022-03" db="EMBL/GenBank/DDBJ databases">
        <title>Plant growth promoting endophytes with ACC deaminase activity.</title>
        <authorList>
            <person name="Charles T."/>
            <person name="Van Dyk A."/>
            <person name="Cheng J."/>
            <person name="Heil J."/>
        </authorList>
    </citation>
    <scope>NUCLEOTIDE SEQUENCE [LARGE SCALE GENOMIC DNA]</scope>
    <source>
        <strain evidence="2 3">8R6</strain>
    </source>
</reference>
<dbReference type="RefSeq" id="WP_280161331.1">
    <property type="nucleotide sequence ID" value="NZ_CP093428.1"/>
</dbReference>
<proteinExistence type="predicted"/>
<feature type="region of interest" description="Disordered" evidence="1">
    <location>
        <begin position="1"/>
        <end position="41"/>
    </location>
</feature>
<keyword evidence="3" id="KW-1185">Reference proteome</keyword>
<dbReference type="Proteomes" id="UP001243713">
    <property type="component" value="Chromosome"/>
</dbReference>
<dbReference type="EMBL" id="CP093428">
    <property type="protein sequence ID" value="WGK88064.1"/>
    <property type="molecule type" value="Genomic_DNA"/>
</dbReference>
<feature type="compositionally biased region" description="Basic residues" evidence="1">
    <location>
        <begin position="1"/>
        <end position="11"/>
    </location>
</feature>
<sequence>MSQISHHHRNTAHASPAPDAPTCYRAPEESGMEMDQHTTQTSTALLCDASSVDTPETNSLCCAAAGIIAPLSANAEGLIPHEKLREAAIPDATLIAQNRPPAQPVVGYTQEQGAIIAQEAA</sequence>
<organism evidence="2 3">
    <name type="scientific">Pseudomonas migulae</name>
    <dbReference type="NCBI Taxonomy" id="78543"/>
    <lineage>
        <taxon>Bacteria</taxon>
        <taxon>Pseudomonadati</taxon>
        <taxon>Pseudomonadota</taxon>
        <taxon>Gammaproteobacteria</taxon>
        <taxon>Pseudomonadales</taxon>
        <taxon>Pseudomonadaceae</taxon>
        <taxon>Pseudomonas</taxon>
    </lineage>
</organism>
<evidence type="ECO:0000313" key="3">
    <source>
        <dbReference type="Proteomes" id="UP001243713"/>
    </source>
</evidence>
<gene>
    <name evidence="2" type="ORF">MOQ58_16095</name>
</gene>
<accession>A0ABY8MLQ8</accession>